<keyword evidence="1" id="KW-1133">Transmembrane helix</keyword>
<evidence type="ECO:0000313" key="3">
    <source>
        <dbReference type="Proteomes" id="UP001351900"/>
    </source>
</evidence>
<name>A0ABU7V8G1_9MICO</name>
<keyword evidence="1" id="KW-0812">Transmembrane</keyword>
<gene>
    <name evidence="2" type="ORF">V2V91_12650</name>
</gene>
<keyword evidence="1" id="KW-0472">Membrane</keyword>
<dbReference type="EMBL" id="JAZHOV010000007">
    <property type="protein sequence ID" value="MEF2255975.1"/>
    <property type="molecule type" value="Genomic_DNA"/>
</dbReference>
<organism evidence="2 3">
    <name type="scientific">Microbacterium schleiferi</name>
    <dbReference type="NCBI Taxonomy" id="69362"/>
    <lineage>
        <taxon>Bacteria</taxon>
        <taxon>Bacillati</taxon>
        <taxon>Actinomycetota</taxon>
        <taxon>Actinomycetes</taxon>
        <taxon>Micrococcales</taxon>
        <taxon>Microbacteriaceae</taxon>
        <taxon>Microbacterium</taxon>
    </lineage>
</organism>
<sequence>MTSARGIRTYSAALWIVGAIVIGAIATTTVYSILSGPPRWLTDFPWDKDSPTVAAQTGSTWSAPGNAMIILPKELTTGSAIEVRRTSGQGELLFLGQSPSAEAAREELPQSLGILDAVNTDTATFASPGTVLWVRTDGPWTLIIEPLEAETVDGAVSGRGTRYLRYDGPSSTAEFRHEGDGTITVEVLTAAEREAPITSLGVVDQQLTWTSSPEAVFHIIAEPGAVWSLSVDGAAP</sequence>
<dbReference type="RefSeq" id="WP_331792117.1">
    <property type="nucleotide sequence ID" value="NZ_BAAAUO010000012.1"/>
</dbReference>
<accession>A0ABU7V8G1</accession>
<dbReference type="Proteomes" id="UP001351900">
    <property type="component" value="Unassembled WGS sequence"/>
</dbReference>
<keyword evidence="3" id="KW-1185">Reference proteome</keyword>
<protein>
    <submittedName>
        <fullName evidence="2">Uncharacterized protein</fullName>
    </submittedName>
</protein>
<comment type="caution">
    <text evidence="2">The sequence shown here is derived from an EMBL/GenBank/DDBJ whole genome shotgun (WGS) entry which is preliminary data.</text>
</comment>
<feature type="transmembrane region" description="Helical" evidence="1">
    <location>
        <begin position="12"/>
        <end position="34"/>
    </location>
</feature>
<proteinExistence type="predicted"/>
<reference evidence="2 3" key="1">
    <citation type="submission" date="2024-01" db="EMBL/GenBank/DDBJ databases">
        <title>the genome sequence of strain Microbacterium schleiferi NBRC 15075.</title>
        <authorList>
            <person name="Ding Y."/>
            <person name="Zhang G."/>
        </authorList>
    </citation>
    <scope>NUCLEOTIDE SEQUENCE [LARGE SCALE GENOMIC DNA]</scope>
    <source>
        <strain evidence="2 3">NBRC 15075</strain>
    </source>
</reference>
<evidence type="ECO:0000256" key="1">
    <source>
        <dbReference type="SAM" id="Phobius"/>
    </source>
</evidence>
<evidence type="ECO:0000313" key="2">
    <source>
        <dbReference type="EMBL" id="MEF2255975.1"/>
    </source>
</evidence>